<dbReference type="InParanoid" id="A0A1Q3BWT8"/>
<dbReference type="SUPFAM" id="SSF56219">
    <property type="entry name" value="DNase I-like"/>
    <property type="match status" value="1"/>
</dbReference>
<dbReference type="InterPro" id="IPR036691">
    <property type="entry name" value="Endo/exonu/phosph_ase_sf"/>
</dbReference>
<evidence type="ECO:0000313" key="2">
    <source>
        <dbReference type="Proteomes" id="UP000187406"/>
    </source>
</evidence>
<accession>A0A1Q3BWT8</accession>
<keyword evidence="2" id="KW-1185">Reference proteome</keyword>
<dbReference type="PANTHER" id="PTHR33710">
    <property type="entry name" value="BNAC02G09200D PROTEIN"/>
    <property type="match status" value="1"/>
</dbReference>
<comment type="caution">
    <text evidence="1">The sequence shown here is derived from an EMBL/GenBank/DDBJ whole genome shotgun (WGS) entry which is preliminary data.</text>
</comment>
<dbReference type="OrthoDB" id="1113909at2759"/>
<feature type="non-terminal residue" evidence="1">
    <location>
        <position position="1"/>
    </location>
</feature>
<dbReference type="STRING" id="3775.A0A1Q3BWT8"/>
<dbReference type="EMBL" id="BDDD01000996">
    <property type="protein sequence ID" value="GAV72352.1"/>
    <property type="molecule type" value="Genomic_DNA"/>
</dbReference>
<sequence length="104" mass="11804">WLAVGDFNEVNISTEKMGCSPVNLSHYLGFSDCINNMNMVDLSLVGPKFTWSNLQSVDSLILERLDRARATTNWKVSFPKNIVYHLPRMSSDRCPILMDTNPPK</sequence>
<evidence type="ECO:0000313" key="1">
    <source>
        <dbReference type="EMBL" id="GAV72352.1"/>
    </source>
</evidence>
<organism evidence="1 2">
    <name type="scientific">Cephalotus follicularis</name>
    <name type="common">Albany pitcher plant</name>
    <dbReference type="NCBI Taxonomy" id="3775"/>
    <lineage>
        <taxon>Eukaryota</taxon>
        <taxon>Viridiplantae</taxon>
        <taxon>Streptophyta</taxon>
        <taxon>Embryophyta</taxon>
        <taxon>Tracheophyta</taxon>
        <taxon>Spermatophyta</taxon>
        <taxon>Magnoliopsida</taxon>
        <taxon>eudicotyledons</taxon>
        <taxon>Gunneridae</taxon>
        <taxon>Pentapetalae</taxon>
        <taxon>rosids</taxon>
        <taxon>fabids</taxon>
        <taxon>Oxalidales</taxon>
        <taxon>Cephalotaceae</taxon>
        <taxon>Cephalotus</taxon>
    </lineage>
</organism>
<proteinExistence type="predicted"/>
<dbReference type="Proteomes" id="UP000187406">
    <property type="component" value="Unassembled WGS sequence"/>
</dbReference>
<dbReference type="AlphaFoldDB" id="A0A1Q3BWT8"/>
<evidence type="ECO:0008006" key="3">
    <source>
        <dbReference type="Google" id="ProtNLM"/>
    </source>
</evidence>
<name>A0A1Q3BWT8_CEPFO</name>
<reference evidence="2" key="1">
    <citation type="submission" date="2016-04" db="EMBL/GenBank/DDBJ databases">
        <title>Cephalotus genome sequencing.</title>
        <authorList>
            <person name="Fukushima K."/>
            <person name="Hasebe M."/>
            <person name="Fang X."/>
        </authorList>
    </citation>
    <scope>NUCLEOTIDE SEQUENCE [LARGE SCALE GENOMIC DNA]</scope>
    <source>
        <strain evidence="2">cv. St1</strain>
    </source>
</reference>
<dbReference type="Gene3D" id="3.60.10.10">
    <property type="entry name" value="Endonuclease/exonuclease/phosphatase"/>
    <property type="match status" value="1"/>
</dbReference>
<gene>
    <name evidence="1" type="ORF">CFOL_v3_15840</name>
</gene>
<dbReference type="PANTHER" id="PTHR33710:SF71">
    <property type="entry name" value="ENDONUCLEASE_EXONUCLEASE_PHOSPHATASE DOMAIN-CONTAINING PROTEIN"/>
    <property type="match status" value="1"/>
</dbReference>
<protein>
    <recommendedName>
        <fullName evidence="3">Exo_endo_phos domain-containing protein</fullName>
    </recommendedName>
</protein>